<evidence type="ECO:0000256" key="3">
    <source>
        <dbReference type="ARBA" id="ARBA00023163"/>
    </source>
</evidence>
<dbReference type="GO" id="GO:0003677">
    <property type="term" value="F:DNA binding"/>
    <property type="evidence" value="ECO:0007669"/>
    <property type="project" value="UniProtKB-UniRule"/>
</dbReference>
<feature type="DNA-binding region" description="H-T-H motif" evidence="4">
    <location>
        <begin position="31"/>
        <end position="50"/>
    </location>
</feature>
<dbReference type="PANTHER" id="PTHR47506">
    <property type="entry name" value="TRANSCRIPTIONAL REGULATORY PROTEIN"/>
    <property type="match status" value="1"/>
</dbReference>
<dbReference type="PRINTS" id="PR00455">
    <property type="entry name" value="HTHTETR"/>
</dbReference>
<dbReference type="Pfam" id="PF00440">
    <property type="entry name" value="TetR_N"/>
    <property type="match status" value="1"/>
</dbReference>
<sequence>MPKMVDHEERKRKIADLALELFAQRGYYAASFGEIADACGLSRTNVYNYFKNKDEIFHYAVSELLDTIAKKIELIIRQQELSLAQKLQKIYQVFTNDIGEGKYTSIILDLALRLKRENTHLAEALDEATKALRNKIEMLFAGETSLLPSSQTAFATTLFFSLIESSIMHSLFTDGAFIQNNIGSILHMLGT</sequence>
<evidence type="ECO:0000259" key="5">
    <source>
        <dbReference type="PROSITE" id="PS50977"/>
    </source>
</evidence>
<accession>A0A3P3XRU7</accession>
<dbReference type="Gene3D" id="1.10.357.10">
    <property type="entry name" value="Tetracycline Repressor, domain 2"/>
    <property type="match status" value="1"/>
</dbReference>
<dbReference type="InterPro" id="IPR001647">
    <property type="entry name" value="HTH_TetR"/>
</dbReference>
<organism evidence="6">
    <name type="scientific">uncultured spirochete</name>
    <dbReference type="NCBI Taxonomy" id="156406"/>
    <lineage>
        <taxon>Bacteria</taxon>
        <taxon>Pseudomonadati</taxon>
        <taxon>Spirochaetota</taxon>
        <taxon>Spirochaetia</taxon>
        <taxon>Spirochaetales</taxon>
        <taxon>environmental samples</taxon>
    </lineage>
</organism>
<feature type="domain" description="HTH tetR-type" evidence="5">
    <location>
        <begin position="8"/>
        <end position="68"/>
    </location>
</feature>
<dbReference type="PANTHER" id="PTHR47506:SF1">
    <property type="entry name" value="HTH-TYPE TRANSCRIPTIONAL REGULATOR YJDC"/>
    <property type="match status" value="1"/>
</dbReference>
<proteinExistence type="predicted"/>
<evidence type="ECO:0000313" key="6">
    <source>
        <dbReference type="EMBL" id="SLM19026.1"/>
    </source>
</evidence>
<evidence type="ECO:0000256" key="1">
    <source>
        <dbReference type="ARBA" id="ARBA00023015"/>
    </source>
</evidence>
<evidence type="ECO:0000256" key="4">
    <source>
        <dbReference type="PROSITE-ProRule" id="PRU00335"/>
    </source>
</evidence>
<dbReference type="InterPro" id="IPR009057">
    <property type="entry name" value="Homeodomain-like_sf"/>
</dbReference>
<name>A0A3P3XRU7_9SPIR</name>
<reference evidence="6" key="1">
    <citation type="submission" date="2017-02" db="EMBL/GenBank/DDBJ databases">
        <authorList>
            <person name="Regsiter A."/>
            <person name="William W."/>
        </authorList>
    </citation>
    <scope>NUCLEOTIDE SEQUENCE</scope>
    <source>
        <strain evidence="6">BdmA 4</strain>
    </source>
</reference>
<dbReference type="EMBL" id="FWDO01000005">
    <property type="protein sequence ID" value="SLM19026.1"/>
    <property type="molecule type" value="Genomic_DNA"/>
</dbReference>
<evidence type="ECO:0000256" key="2">
    <source>
        <dbReference type="ARBA" id="ARBA00023125"/>
    </source>
</evidence>
<keyword evidence="1" id="KW-0805">Transcription regulation</keyword>
<keyword evidence="2 4" id="KW-0238">DNA-binding</keyword>
<dbReference type="PROSITE" id="PS50977">
    <property type="entry name" value="HTH_TETR_2"/>
    <property type="match status" value="1"/>
</dbReference>
<protein>
    <recommendedName>
        <fullName evidence="5">HTH tetR-type domain-containing protein</fullName>
    </recommendedName>
</protein>
<keyword evidence="3" id="KW-0804">Transcription</keyword>
<dbReference type="AlphaFoldDB" id="A0A3P3XRU7"/>
<gene>
    <name evidence="6" type="ORF">SPIRO4BDMA_50541</name>
</gene>
<dbReference type="SUPFAM" id="SSF46689">
    <property type="entry name" value="Homeodomain-like"/>
    <property type="match status" value="1"/>
</dbReference>